<feature type="transmembrane region" description="Helical" evidence="1">
    <location>
        <begin position="102"/>
        <end position="122"/>
    </location>
</feature>
<evidence type="ECO:0000256" key="1">
    <source>
        <dbReference type="SAM" id="Phobius"/>
    </source>
</evidence>
<name>A0A1F5S3X3_9BACT</name>
<feature type="transmembrane region" description="Helical" evidence="1">
    <location>
        <begin position="37"/>
        <end position="59"/>
    </location>
</feature>
<keyword evidence="1" id="KW-0472">Membrane</keyword>
<evidence type="ECO:0000313" key="3">
    <source>
        <dbReference type="Proteomes" id="UP000177407"/>
    </source>
</evidence>
<keyword evidence="1" id="KW-0812">Transmembrane</keyword>
<sequence>MPDNFQTLLNHYNPPEAPDNLFNKIIARINKRQRMLAISRVIVFSLSLLGSLVAAWPIFSAVKIEFVNSGFLQFLSLAFSDFEVIITYWQSFILTLLESLPAISIALFLLIVFIFMGSLRFLTKNIKALTNKNILAN</sequence>
<keyword evidence="1" id="KW-1133">Transmembrane helix</keyword>
<reference evidence="2 3" key="1">
    <citation type="journal article" date="2016" name="Nat. Commun.">
        <title>Thousands of microbial genomes shed light on interconnected biogeochemical processes in an aquifer system.</title>
        <authorList>
            <person name="Anantharaman K."/>
            <person name="Brown C.T."/>
            <person name="Hug L.A."/>
            <person name="Sharon I."/>
            <person name="Castelle C.J."/>
            <person name="Probst A.J."/>
            <person name="Thomas B.C."/>
            <person name="Singh A."/>
            <person name="Wilkins M.J."/>
            <person name="Karaoz U."/>
            <person name="Brodie E.L."/>
            <person name="Williams K.H."/>
            <person name="Hubbard S.S."/>
            <person name="Banfield J.F."/>
        </authorList>
    </citation>
    <scope>NUCLEOTIDE SEQUENCE [LARGE SCALE GENOMIC DNA]</scope>
</reference>
<proteinExistence type="predicted"/>
<gene>
    <name evidence="2" type="ORF">A2257_00285</name>
</gene>
<accession>A0A1F5S3X3</accession>
<dbReference type="EMBL" id="MFGA01000006">
    <property type="protein sequence ID" value="OGF21385.1"/>
    <property type="molecule type" value="Genomic_DNA"/>
</dbReference>
<dbReference type="Proteomes" id="UP000177407">
    <property type="component" value="Unassembled WGS sequence"/>
</dbReference>
<organism evidence="2 3">
    <name type="scientific">Candidatus Falkowbacteria bacterium RIFOXYA2_FULL_38_12</name>
    <dbReference type="NCBI Taxonomy" id="1797993"/>
    <lineage>
        <taxon>Bacteria</taxon>
        <taxon>Candidatus Falkowiibacteriota</taxon>
    </lineage>
</organism>
<protein>
    <submittedName>
        <fullName evidence="2">Uncharacterized protein</fullName>
    </submittedName>
</protein>
<evidence type="ECO:0000313" key="2">
    <source>
        <dbReference type="EMBL" id="OGF21385.1"/>
    </source>
</evidence>
<dbReference type="AlphaFoldDB" id="A0A1F5S3X3"/>
<comment type="caution">
    <text evidence="2">The sequence shown here is derived from an EMBL/GenBank/DDBJ whole genome shotgun (WGS) entry which is preliminary data.</text>
</comment>